<accession>A0A8H5Q6L2</accession>
<proteinExistence type="predicted"/>
<organism evidence="2 3">
    <name type="scientific">Gibberella subglutinans</name>
    <name type="common">Fusarium subglutinans</name>
    <dbReference type="NCBI Taxonomy" id="42677"/>
    <lineage>
        <taxon>Eukaryota</taxon>
        <taxon>Fungi</taxon>
        <taxon>Dikarya</taxon>
        <taxon>Ascomycota</taxon>
        <taxon>Pezizomycotina</taxon>
        <taxon>Sordariomycetes</taxon>
        <taxon>Hypocreomycetidae</taxon>
        <taxon>Hypocreales</taxon>
        <taxon>Nectriaceae</taxon>
        <taxon>Fusarium</taxon>
        <taxon>Fusarium fujikuroi species complex</taxon>
    </lineage>
</organism>
<dbReference type="GeneID" id="59316897"/>
<dbReference type="Gene3D" id="3.30.710.10">
    <property type="entry name" value="Potassium Channel Kv1.1, Chain A"/>
    <property type="match status" value="1"/>
</dbReference>
<sequence>MSVVTHDIAPDGDVYIVLRNPNAVSVIPIVKLRKYGTDPPEYIPDNNVVASPSWKVPALKDKQASEYRFRVSSHHLTAASPVFRKMLKGPWKESVPPEATTSCEVSDQTPAVPIIREISATDWNVHAFVAVLNIIHGRNYEIPRNIGIRIITDIAVIVNYYECAESVTLAAELWRSMVNVSQKYGRRSIMLLFVSWVFFWDEKFSSMARLVLEHGEGSENVDTQDLPIAVVFEKLDKKREPLLPLIFQRLRQLRADILNKRIGCSLECRRMLLGALDGDKHDMQKELGSWDHGHKGVSVARVMDTLNSCPSPEWKDPKEKCPVHSPNCSIKALMKPTFDKIREDFKTIKLADFQAKKKVLPDVSLRQQQYTWRDYLPDHDRLDVPPMTSPLPYFKIHDEEPVEIRLRVSSAHMTLASPVIKKMLQGPWTESAEPGSLDSVNASSAPSTSIREISTIGWNADALVAVLNVIHGRHSDVPQEVHLRFFADFAVIVDYYQCDSAVLCLPLLWYKSLYEAPKRLGRKPILWLYISWVFSWHETFADMAMLIWKNGEGPDLVKTYDLPIAEILENLDNKRQEAIKTVLEELDNMIVELQEDHADDTVWDGWGPLPTDHARRCMALGSALREKRRLDKLNPPLAAPYTGYSFSKINSMVHGFRSLGRHMEQHDTYVSDGENEWVAAPAEQEDSPKQRLKNKIDIILSDIEWLNLANFRD</sequence>
<gene>
    <name evidence="2" type="ORF">FSUBG_4213</name>
</gene>
<protein>
    <recommendedName>
        <fullName evidence="4">BTB domain-containing protein</fullName>
    </recommendedName>
</protein>
<evidence type="ECO:0000256" key="1">
    <source>
        <dbReference type="SAM" id="Coils"/>
    </source>
</evidence>
<dbReference type="Proteomes" id="UP000547976">
    <property type="component" value="Unassembled WGS sequence"/>
</dbReference>
<keyword evidence="1" id="KW-0175">Coiled coil</keyword>
<dbReference type="OrthoDB" id="5326346at2759"/>
<feature type="coiled-coil region" evidence="1">
    <location>
        <begin position="568"/>
        <end position="596"/>
    </location>
</feature>
<evidence type="ECO:0000313" key="3">
    <source>
        <dbReference type="Proteomes" id="UP000547976"/>
    </source>
</evidence>
<name>A0A8H5Q6L2_GIBSU</name>
<keyword evidence="3" id="KW-1185">Reference proteome</keyword>
<dbReference type="RefSeq" id="XP_036540226.1">
    <property type="nucleotide sequence ID" value="XM_036682179.1"/>
</dbReference>
<comment type="caution">
    <text evidence="2">The sequence shown here is derived from an EMBL/GenBank/DDBJ whole genome shotgun (WGS) entry which is preliminary data.</text>
</comment>
<dbReference type="EMBL" id="JAAOAV010000038">
    <property type="protein sequence ID" value="KAF5609058.1"/>
    <property type="molecule type" value="Genomic_DNA"/>
</dbReference>
<evidence type="ECO:0000313" key="2">
    <source>
        <dbReference type="EMBL" id="KAF5609058.1"/>
    </source>
</evidence>
<dbReference type="AlphaFoldDB" id="A0A8H5Q6L2"/>
<dbReference type="InterPro" id="IPR011333">
    <property type="entry name" value="SKP1/BTB/POZ_sf"/>
</dbReference>
<reference evidence="2 3" key="1">
    <citation type="submission" date="2020-05" db="EMBL/GenBank/DDBJ databases">
        <title>Identification and distribution of gene clusters putatively required for synthesis of sphingolipid metabolism inhibitors in phylogenetically diverse species of the filamentous fungus Fusarium.</title>
        <authorList>
            <person name="Kim H.-S."/>
            <person name="Busman M."/>
            <person name="Brown D.W."/>
            <person name="Divon H."/>
            <person name="Uhlig S."/>
            <person name="Proctor R.H."/>
        </authorList>
    </citation>
    <scope>NUCLEOTIDE SEQUENCE [LARGE SCALE GENOMIC DNA]</scope>
    <source>
        <strain evidence="2 3">NRRL 66333</strain>
    </source>
</reference>
<evidence type="ECO:0008006" key="4">
    <source>
        <dbReference type="Google" id="ProtNLM"/>
    </source>
</evidence>